<dbReference type="Proteomes" id="UP000614350">
    <property type="component" value="Unassembled WGS sequence"/>
</dbReference>
<dbReference type="GO" id="GO:0005737">
    <property type="term" value="C:cytoplasm"/>
    <property type="evidence" value="ECO:0007669"/>
    <property type="project" value="TreeGrafter"/>
</dbReference>
<dbReference type="PANTHER" id="PTHR45872">
    <property type="entry name" value="RHO GUANINE NUCLEOTIDE EXCHANGE FACTOR 2, ISOFORM D"/>
    <property type="match status" value="1"/>
</dbReference>
<dbReference type="InterPro" id="IPR001478">
    <property type="entry name" value="PDZ"/>
</dbReference>
<feature type="region of interest" description="Disordered" evidence="1">
    <location>
        <begin position="1"/>
        <end position="26"/>
    </location>
</feature>
<evidence type="ECO:0000256" key="1">
    <source>
        <dbReference type="SAM" id="MobiDB-lite"/>
    </source>
</evidence>
<comment type="caution">
    <text evidence="3">The sequence shown here is derived from an EMBL/GenBank/DDBJ whole genome shotgun (WGS) entry which is preliminary data.</text>
</comment>
<feature type="domain" description="PDZ" evidence="2">
    <location>
        <begin position="30"/>
        <end position="93"/>
    </location>
</feature>
<dbReference type="GO" id="GO:0007186">
    <property type="term" value="P:G protein-coupled receptor signaling pathway"/>
    <property type="evidence" value="ECO:0007669"/>
    <property type="project" value="TreeGrafter"/>
</dbReference>
<dbReference type="SUPFAM" id="SSF50156">
    <property type="entry name" value="PDZ domain-like"/>
    <property type="match status" value="1"/>
</dbReference>
<evidence type="ECO:0000313" key="3">
    <source>
        <dbReference type="EMBL" id="KAF7391262.1"/>
    </source>
</evidence>
<keyword evidence="4" id="KW-1185">Reference proteome</keyword>
<dbReference type="GO" id="GO:0005085">
    <property type="term" value="F:guanyl-nucleotide exchange factor activity"/>
    <property type="evidence" value="ECO:0007669"/>
    <property type="project" value="TreeGrafter"/>
</dbReference>
<evidence type="ECO:0000313" key="4">
    <source>
        <dbReference type="Proteomes" id="UP000614350"/>
    </source>
</evidence>
<accession>A0A834MZV3</accession>
<organism evidence="3 4">
    <name type="scientific">Vespula vulgaris</name>
    <name type="common">Yellow jacket</name>
    <name type="synonym">Wasp</name>
    <dbReference type="NCBI Taxonomy" id="7454"/>
    <lineage>
        <taxon>Eukaryota</taxon>
        <taxon>Metazoa</taxon>
        <taxon>Ecdysozoa</taxon>
        <taxon>Arthropoda</taxon>
        <taxon>Hexapoda</taxon>
        <taxon>Insecta</taxon>
        <taxon>Pterygota</taxon>
        <taxon>Neoptera</taxon>
        <taxon>Endopterygota</taxon>
        <taxon>Hymenoptera</taxon>
        <taxon>Apocrita</taxon>
        <taxon>Aculeata</taxon>
        <taxon>Vespoidea</taxon>
        <taxon>Vespidae</taxon>
        <taxon>Vespinae</taxon>
        <taxon>Vespula</taxon>
    </lineage>
</organism>
<dbReference type="SMART" id="SM00228">
    <property type="entry name" value="PDZ"/>
    <property type="match status" value="1"/>
</dbReference>
<dbReference type="PROSITE" id="PS50106">
    <property type="entry name" value="PDZ"/>
    <property type="match status" value="1"/>
</dbReference>
<sequence length="104" mass="10624">MNGTAALRRSLGGGGGAAGGGASEPAPVTTLYVCKDEAGFGMKVSGDNPVYVQSVKEGGAAARAGLHAGDKIIKVNGVNVMQSTHTDVVKLIKCEYIYIYIPII</sequence>
<proteinExistence type="predicted"/>
<dbReference type="InterPro" id="IPR036034">
    <property type="entry name" value="PDZ_sf"/>
</dbReference>
<dbReference type="GO" id="GO:0001664">
    <property type="term" value="F:G protein-coupled receptor binding"/>
    <property type="evidence" value="ECO:0007669"/>
    <property type="project" value="TreeGrafter"/>
</dbReference>
<dbReference type="PANTHER" id="PTHR45872:SF2">
    <property type="entry name" value="RHO GUANINE NUCLEOTIDE EXCHANGE FACTOR 2, ISOFORM D"/>
    <property type="match status" value="1"/>
</dbReference>
<feature type="compositionally biased region" description="Low complexity" evidence="1">
    <location>
        <begin position="1"/>
        <end position="10"/>
    </location>
</feature>
<name>A0A834MZV3_VESVU</name>
<feature type="compositionally biased region" description="Gly residues" evidence="1">
    <location>
        <begin position="11"/>
        <end position="22"/>
    </location>
</feature>
<protein>
    <recommendedName>
        <fullName evidence="2">PDZ domain-containing protein</fullName>
    </recommendedName>
</protein>
<gene>
    <name evidence="3" type="ORF">HZH66_009742</name>
</gene>
<dbReference type="EMBL" id="JACSEA010000010">
    <property type="protein sequence ID" value="KAF7391262.1"/>
    <property type="molecule type" value="Genomic_DNA"/>
</dbReference>
<dbReference type="Gene3D" id="2.30.42.10">
    <property type="match status" value="1"/>
</dbReference>
<dbReference type="AlphaFoldDB" id="A0A834MZV3"/>
<reference evidence="3" key="1">
    <citation type="journal article" date="2020" name="G3 (Bethesda)">
        <title>High-Quality Assemblies for Three Invasive Social Wasps from the &lt;i&gt;Vespula&lt;/i&gt; Genus.</title>
        <authorList>
            <person name="Harrop T.W.R."/>
            <person name="Guhlin J."/>
            <person name="McLaughlin G.M."/>
            <person name="Permina E."/>
            <person name="Stockwell P."/>
            <person name="Gilligan J."/>
            <person name="Le Lec M.F."/>
            <person name="Gruber M.A.M."/>
            <person name="Quinn O."/>
            <person name="Lovegrove M."/>
            <person name="Duncan E.J."/>
            <person name="Remnant E.J."/>
            <person name="Van Eeckhoven J."/>
            <person name="Graham B."/>
            <person name="Knapp R.A."/>
            <person name="Langford K.W."/>
            <person name="Kronenberg Z."/>
            <person name="Press M.O."/>
            <person name="Eacker S.M."/>
            <person name="Wilson-Rankin E.E."/>
            <person name="Purcell J."/>
            <person name="Lester P.J."/>
            <person name="Dearden P.K."/>
        </authorList>
    </citation>
    <scope>NUCLEOTIDE SEQUENCE</scope>
    <source>
        <strain evidence="3">Marl-1</strain>
    </source>
</reference>
<dbReference type="Pfam" id="PF00595">
    <property type="entry name" value="PDZ"/>
    <property type="match status" value="1"/>
</dbReference>
<evidence type="ECO:0000259" key="2">
    <source>
        <dbReference type="PROSITE" id="PS50106"/>
    </source>
</evidence>